<dbReference type="EMBL" id="NPDY01000001">
    <property type="protein sequence ID" value="PJZ71388.1"/>
    <property type="molecule type" value="Genomic_DNA"/>
</dbReference>
<dbReference type="Proteomes" id="UP000231990">
    <property type="component" value="Unassembled WGS sequence"/>
</dbReference>
<organism evidence="13 15">
    <name type="scientific">Leptospira perolatii</name>
    <dbReference type="NCBI Taxonomy" id="2023191"/>
    <lineage>
        <taxon>Bacteria</taxon>
        <taxon>Pseudomonadati</taxon>
        <taxon>Spirochaetota</taxon>
        <taxon>Spirochaetia</taxon>
        <taxon>Leptospirales</taxon>
        <taxon>Leptospiraceae</taxon>
        <taxon>Leptospira</taxon>
    </lineage>
</organism>
<keyword evidence="3" id="KW-1003">Cell membrane</keyword>
<name>A0A2M9ZS79_9LEPT</name>
<dbReference type="GO" id="GO:0005886">
    <property type="term" value="C:plasma membrane"/>
    <property type="evidence" value="ECO:0007669"/>
    <property type="project" value="UniProtKB-SubCell"/>
</dbReference>
<keyword evidence="8 9" id="KW-0472">Membrane</keyword>
<evidence type="ECO:0000256" key="8">
    <source>
        <dbReference type="ARBA" id="ARBA00023136"/>
    </source>
</evidence>
<feature type="transmembrane region" description="Helical" evidence="9">
    <location>
        <begin position="327"/>
        <end position="344"/>
    </location>
</feature>
<dbReference type="InterPro" id="IPR003593">
    <property type="entry name" value="AAA+_ATPase"/>
</dbReference>
<proteinExistence type="predicted"/>
<keyword evidence="2" id="KW-0813">Transport</keyword>
<dbReference type="CDD" id="cd18552">
    <property type="entry name" value="ABC_6TM_MsbA_like"/>
    <property type="match status" value="1"/>
</dbReference>
<accession>A0A2M9ZS79</accession>
<feature type="transmembrane region" description="Helical" evidence="9">
    <location>
        <begin position="298"/>
        <end position="315"/>
    </location>
</feature>
<dbReference type="InterPro" id="IPR003439">
    <property type="entry name" value="ABC_transporter-like_ATP-bd"/>
</dbReference>
<dbReference type="InterPro" id="IPR011527">
    <property type="entry name" value="ABC1_TM_dom"/>
</dbReference>
<feature type="transmembrane region" description="Helical" evidence="9">
    <location>
        <begin position="105"/>
        <end position="138"/>
    </location>
</feature>
<dbReference type="RefSeq" id="WP_100712355.1">
    <property type="nucleotide sequence ID" value="NZ_NPDY01000001.1"/>
</dbReference>
<sequence>MNVYRRLLKYSFKYKYRLITGIVLSFLVSVLNAASLTSLIPVFDSLGTGEKTNFEITLTKKDKALLEKKAAHESLNTVDEIEVAFAEYKIKANDFFRSLPQDQLVLLFCMVVFPIYLAKLIFLAGAVYCINSAGYLAVRDLRFELYSKAQDLPLNHFVQEKTGIFMSRIINDVEVLAKLVSSDLKDAITDFFYIVVHLLLLLILSWEMFLAVFIVVPLILGPVSSFADRIRKATKNQQERLSALNGHLQEVISGIRVIRAFSMEKAEALRFWNINNDLSDKTFKGHFYHQVGPSLVELSSSIVAVIFLSFGAYLMEGGKISGGKFSLGDFMVFFLTLIFLMRPFKQMGVLSNSIQSAVAAGQRVFELLDSQTDIVQPQNPQFIKKLSKELVFDRVSYTYPNAKNPTLQDLNLTIPRGATIALVGASGAGKSTLVDMIPRLIDPTEGKITWDGIDLRDLDLSSLRKKISIVNQQVFLFNGTIRENICYGSGQVSEEKLREASDLAFASEFILSFDDGFDTLVGERGVMLSGGQRQRISIARALLCNPEILILDEATSALDTESERVVQEALESLYKNRTVVIIAHRLSTVQIADTIFAMENGQIVESGSHQELIKLDGKYKKLYEMQFSESSV</sequence>
<dbReference type="OrthoDB" id="9762778at2"/>
<feature type="domain" description="ABC transporter" evidence="10">
    <location>
        <begin position="390"/>
        <end position="625"/>
    </location>
</feature>
<evidence type="ECO:0000313" key="14">
    <source>
        <dbReference type="Proteomes" id="UP000231962"/>
    </source>
</evidence>
<evidence type="ECO:0000256" key="5">
    <source>
        <dbReference type="ARBA" id="ARBA00022741"/>
    </source>
</evidence>
<feature type="domain" description="ABC transmembrane type-1" evidence="11">
    <location>
        <begin position="19"/>
        <end position="356"/>
    </location>
</feature>
<keyword evidence="7 9" id="KW-1133">Transmembrane helix</keyword>
<evidence type="ECO:0000313" key="13">
    <source>
        <dbReference type="EMBL" id="PJZ74922.1"/>
    </source>
</evidence>
<dbReference type="SUPFAM" id="SSF90123">
    <property type="entry name" value="ABC transporter transmembrane region"/>
    <property type="match status" value="1"/>
</dbReference>
<dbReference type="PANTHER" id="PTHR43394">
    <property type="entry name" value="ATP-DEPENDENT PERMEASE MDL1, MITOCHONDRIAL"/>
    <property type="match status" value="1"/>
</dbReference>
<dbReference type="PROSITE" id="PS00211">
    <property type="entry name" value="ABC_TRANSPORTER_1"/>
    <property type="match status" value="1"/>
</dbReference>
<dbReference type="GO" id="GO:0016887">
    <property type="term" value="F:ATP hydrolysis activity"/>
    <property type="evidence" value="ECO:0007669"/>
    <property type="project" value="InterPro"/>
</dbReference>
<dbReference type="Pfam" id="PF00005">
    <property type="entry name" value="ABC_tran"/>
    <property type="match status" value="1"/>
</dbReference>
<dbReference type="Proteomes" id="UP000231962">
    <property type="component" value="Unassembled WGS sequence"/>
</dbReference>
<dbReference type="InterPro" id="IPR017871">
    <property type="entry name" value="ABC_transporter-like_CS"/>
</dbReference>
<dbReference type="InterPro" id="IPR027417">
    <property type="entry name" value="P-loop_NTPase"/>
</dbReference>
<keyword evidence="5" id="KW-0547">Nucleotide-binding</keyword>
<dbReference type="Gene3D" id="1.20.1560.10">
    <property type="entry name" value="ABC transporter type 1, transmembrane domain"/>
    <property type="match status" value="1"/>
</dbReference>
<keyword evidence="4 9" id="KW-0812">Transmembrane</keyword>
<dbReference type="GO" id="GO:0015421">
    <property type="term" value="F:ABC-type oligopeptide transporter activity"/>
    <property type="evidence" value="ECO:0007669"/>
    <property type="project" value="TreeGrafter"/>
</dbReference>
<reference evidence="14 15" key="1">
    <citation type="submission" date="2017-07" db="EMBL/GenBank/DDBJ databases">
        <title>Leptospira spp. isolated from tropical soils.</title>
        <authorList>
            <person name="Thibeaux R."/>
            <person name="Iraola G."/>
            <person name="Ferres I."/>
            <person name="Bierque E."/>
            <person name="Girault D."/>
            <person name="Soupe-Gilbert M.-E."/>
            <person name="Picardeau M."/>
            <person name="Goarant C."/>
        </authorList>
    </citation>
    <scope>NUCLEOTIDE SEQUENCE [LARGE SCALE GENOMIC DNA]</scope>
    <source>
        <strain evidence="13 15">FH1-B-B1</strain>
        <strain evidence="12 14">FH1-B-C1</strain>
    </source>
</reference>
<keyword evidence="14" id="KW-1185">Reference proteome</keyword>
<evidence type="ECO:0000256" key="2">
    <source>
        <dbReference type="ARBA" id="ARBA00022448"/>
    </source>
</evidence>
<dbReference type="PROSITE" id="PS50893">
    <property type="entry name" value="ABC_TRANSPORTER_2"/>
    <property type="match status" value="1"/>
</dbReference>
<feature type="transmembrane region" description="Helical" evidence="9">
    <location>
        <begin position="191"/>
        <end position="220"/>
    </location>
</feature>
<evidence type="ECO:0000313" key="15">
    <source>
        <dbReference type="Proteomes" id="UP000231990"/>
    </source>
</evidence>
<evidence type="ECO:0000256" key="7">
    <source>
        <dbReference type="ARBA" id="ARBA00022989"/>
    </source>
</evidence>
<dbReference type="FunFam" id="3.40.50.300:FF:000221">
    <property type="entry name" value="Multidrug ABC transporter ATP-binding protein"/>
    <property type="match status" value="1"/>
</dbReference>
<evidence type="ECO:0000256" key="3">
    <source>
        <dbReference type="ARBA" id="ARBA00022475"/>
    </source>
</evidence>
<dbReference type="SMART" id="SM00382">
    <property type="entry name" value="AAA"/>
    <property type="match status" value="1"/>
</dbReference>
<dbReference type="GO" id="GO:0005524">
    <property type="term" value="F:ATP binding"/>
    <property type="evidence" value="ECO:0007669"/>
    <property type="project" value="UniProtKB-KW"/>
</dbReference>
<comment type="subcellular location">
    <subcellularLocation>
        <location evidence="1">Cell membrane</location>
        <topology evidence="1">Multi-pass membrane protein</topology>
    </subcellularLocation>
</comment>
<evidence type="ECO:0000256" key="4">
    <source>
        <dbReference type="ARBA" id="ARBA00022692"/>
    </source>
</evidence>
<dbReference type="AlphaFoldDB" id="A0A2M9ZS79"/>
<dbReference type="EMBL" id="NPDZ01000001">
    <property type="protein sequence ID" value="PJZ74922.1"/>
    <property type="molecule type" value="Genomic_DNA"/>
</dbReference>
<evidence type="ECO:0000259" key="10">
    <source>
        <dbReference type="PROSITE" id="PS50893"/>
    </source>
</evidence>
<dbReference type="Pfam" id="PF00664">
    <property type="entry name" value="ABC_membrane"/>
    <property type="match status" value="1"/>
</dbReference>
<evidence type="ECO:0000259" key="11">
    <source>
        <dbReference type="PROSITE" id="PS50929"/>
    </source>
</evidence>
<dbReference type="PANTHER" id="PTHR43394:SF1">
    <property type="entry name" value="ATP-BINDING CASSETTE SUB-FAMILY B MEMBER 10, MITOCHONDRIAL"/>
    <property type="match status" value="1"/>
</dbReference>
<protein>
    <submittedName>
        <fullName evidence="13">ABC transporter permease</fullName>
    </submittedName>
</protein>
<keyword evidence="6" id="KW-0067">ATP-binding</keyword>
<dbReference type="InterPro" id="IPR039421">
    <property type="entry name" value="Type_1_exporter"/>
</dbReference>
<evidence type="ECO:0000256" key="9">
    <source>
        <dbReference type="SAM" id="Phobius"/>
    </source>
</evidence>
<dbReference type="SUPFAM" id="SSF52540">
    <property type="entry name" value="P-loop containing nucleoside triphosphate hydrolases"/>
    <property type="match status" value="1"/>
</dbReference>
<dbReference type="Gene3D" id="3.40.50.300">
    <property type="entry name" value="P-loop containing nucleotide triphosphate hydrolases"/>
    <property type="match status" value="1"/>
</dbReference>
<comment type="caution">
    <text evidence="13">The sequence shown here is derived from an EMBL/GenBank/DDBJ whole genome shotgun (WGS) entry which is preliminary data.</text>
</comment>
<evidence type="ECO:0000313" key="12">
    <source>
        <dbReference type="EMBL" id="PJZ71388.1"/>
    </source>
</evidence>
<evidence type="ECO:0000256" key="1">
    <source>
        <dbReference type="ARBA" id="ARBA00004651"/>
    </source>
</evidence>
<dbReference type="PROSITE" id="PS50929">
    <property type="entry name" value="ABC_TM1F"/>
    <property type="match status" value="1"/>
</dbReference>
<dbReference type="InterPro" id="IPR036640">
    <property type="entry name" value="ABC1_TM_sf"/>
</dbReference>
<evidence type="ECO:0000256" key="6">
    <source>
        <dbReference type="ARBA" id="ARBA00022840"/>
    </source>
</evidence>
<gene>
    <name evidence="12" type="ORF">CH360_02500</name>
    <name evidence="13" type="ORF">CH373_02500</name>
</gene>